<evidence type="ECO:0000259" key="9">
    <source>
        <dbReference type="PROSITE" id="PS52048"/>
    </source>
</evidence>
<reference evidence="10" key="2">
    <citation type="submission" date="2020-02" db="EMBL/GenBank/DDBJ databases">
        <authorList>
            <person name="Gilchrist C.L.M."/>
            <person name="Chooi Y.-H."/>
        </authorList>
    </citation>
    <scope>NUCLEOTIDE SEQUENCE</scope>
    <source>
        <strain evidence="10">MST-FP2251</strain>
    </source>
</reference>
<evidence type="ECO:0000256" key="4">
    <source>
        <dbReference type="ARBA" id="ARBA00022786"/>
    </source>
</evidence>
<evidence type="ECO:0000256" key="5">
    <source>
        <dbReference type="ARBA" id="ARBA00022801"/>
    </source>
</evidence>
<dbReference type="InterPro" id="IPR001578">
    <property type="entry name" value="Peptidase_C12_UCH"/>
</dbReference>
<dbReference type="GO" id="GO:0016579">
    <property type="term" value="P:protein deubiquitination"/>
    <property type="evidence" value="ECO:0007669"/>
    <property type="project" value="TreeGrafter"/>
</dbReference>
<evidence type="ECO:0000256" key="7">
    <source>
        <dbReference type="PROSITE-ProRule" id="PRU01393"/>
    </source>
</evidence>
<keyword evidence="4 8" id="KW-0833">Ubl conjugation pathway</keyword>
<proteinExistence type="inferred from homology"/>
<keyword evidence="6 8" id="KW-0788">Thiol protease</keyword>
<dbReference type="SUPFAM" id="SSF54001">
    <property type="entry name" value="Cysteine proteinases"/>
    <property type="match status" value="1"/>
</dbReference>
<dbReference type="EC" id="3.4.19.12" evidence="8"/>
<dbReference type="Proteomes" id="UP001194746">
    <property type="component" value="Unassembled WGS sequence"/>
</dbReference>
<feature type="domain" description="UCH catalytic" evidence="9">
    <location>
        <begin position="14"/>
        <end position="244"/>
    </location>
</feature>
<reference evidence="10" key="1">
    <citation type="journal article" date="2019" name="Beilstein J. Org. Chem.">
        <title>Nanangenines: drimane sesquiterpenoids as the dominant metabolite cohort of a novel Australian fungus, Aspergillus nanangensis.</title>
        <authorList>
            <person name="Lacey H.J."/>
            <person name="Gilchrist C.L.M."/>
            <person name="Crombie A."/>
            <person name="Kalaitzis J.A."/>
            <person name="Vuong D."/>
            <person name="Rutledge P.J."/>
            <person name="Turner P."/>
            <person name="Pitt J.I."/>
            <person name="Lacey E."/>
            <person name="Chooi Y.H."/>
            <person name="Piggott A.M."/>
        </authorList>
    </citation>
    <scope>NUCLEOTIDE SEQUENCE</scope>
    <source>
        <strain evidence="10">MST-FP2251</strain>
    </source>
</reference>
<dbReference type="Pfam" id="PF01088">
    <property type="entry name" value="Peptidase_C12"/>
    <property type="match status" value="1"/>
</dbReference>
<protein>
    <recommendedName>
        <fullName evidence="8">Ubiquitin carboxyl-terminal hydrolase</fullName>
        <ecNumber evidence="8">3.4.19.12</ecNumber>
    </recommendedName>
</protein>
<evidence type="ECO:0000313" key="11">
    <source>
        <dbReference type="Proteomes" id="UP001194746"/>
    </source>
</evidence>
<organism evidence="10 11">
    <name type="scientific">Aspergillus nanangensis</name>
    <dbReference type="NCBI Taxonomy" id="2582783"/>
    <lineage>
        <taxon>Eukaryota</taxon>
        <taxon>Fungi</taxon>
        <taxon>Dikarya</taxon>
        <taxon>Ascomycota</taxon>
        <taxon>Pezizomycotina</taxon>
        <taxon>Eurotiomycetes</taxon>
        <taxon>Eurotiomycetidae</taxon>
        <taxon>Eurotiales</taxon>
        <taxon>Aspergillaceae</taxon>
        <taxon>Aspergillus</taxon>
        <taxon>Aspergillus subgen. Circumdati</taxon>
    </lineage>
</organism>
<dbReference type="PROSITE" id="PS52048">
    <property type="entry name" value="UCH_DOMAIN"/>
    <property type="match status" value="1"/>
</dbReference>
<comment type="caution">
    <text evidence="7">Lacks conserved residue(s) required for the propagation of feature annotation.</text>
</comment>
<evidence type="ECO:0000313" key="10">
    <source>
        <dbReference type="EMBL" id="KAF9892489.1"/>
    </source>
</evidence>
<dbReference type="Gene3D" id="3.40.532.10">
    <property type="entry name" value="Peptidase C12, ubiquitin carboxyl-terminal hydrolase"/>
    <property type="match status" value="1"/>
</dbReference>
<dbReference type="InterPro" id="IPR038765">
    <property type="entry name" value="Papain-like_cys_pep_sf"/>
</dbReference>
<keyword evidence="5 8" id="KW-0378">Hydrolase</keyword>
<keyword evidence="3 8" id="KW-0645">Protease</keyword>
<dbReference type="GO" id="GO:0005737">
    <property type="term" value="C:cytoplasm"/>
    <property type="evidence" value="ECO:0007669"/>
    <property type="project" value="TreeGrafter"/>
</dbReference>
<evidence type="ECO:0000256" key="1">
    <source>
        <dbReference type="ARBA" id="ARBA00000707"/>
    </source>
</evidence>
<sequence length="260" mass="28162">MSPHSVQYINGKKTFIPLENNPEVFSTLSRSLGISPQLAFHDILSTTAPELLAWIPRPTNAIILLCDEPIFTAARSAIKPTVPEYHGSGPDEPVLWMKQTIGHACGLMAFLHCVFNLDNASAVTPNSEFETLMKELVPLEPTARAEKLYNSSFLEQAHMHAATLGSSHVPTPNDPCGYHFIALVKAPDGRVWELNGGMNGPFLRGSLDDEDDLLSEKGLKVGVQDFLDAAGQLEGRQGLGSATCGAGVGYWIGVSIQTWH</sequence>
<evidence type="ECO:0000256" key="8">
    <source>
        <dbReference type="RuleBase" id="RU361215"/>
    </source>
</evidence>
<gene>
    <name evidence="10" type="ORF">FE257_001598</name>
</gene>
<comment type="caution">
    <text evidence="10">The sequence shown here is derived from an EMBL/GenBank/DDBJ whole genome shotgun (WGS) entry which is preliminary data.</text>
</comment>
<dbReference type="InterPro" id="IPR036959">
    <property type="entry name" value="Peptidase_C12_UCH_sf"/>
</dbReference>
<dbReference type="GO" id="GO:0006511">
    <property type="term" value="P:ubiquitin-dependent protein catabolic process"/>
    <property type="evidence" value="ECO:0007669"/>
    <property type="project" value="UniProtKB-UniRule"/>
</dbReference>
<dbReference type="EMBL" id="VCAU01000012">
    <property type="protein sequence ID" value="KAF9892489.1"/>
    <property type="molecule type" value="Genomic_DNA"/>
</dbReference>
<accession>A0AAD4CTM9</accession>
<dbReference type="AlphaFoldDB" id="A0AAD4CTM9"/>
<comment type="similarity">
    <text evidence="2 7 8">Belongs to the peptidase C12 family.</text>
</comment>
<dbReference type="GO" id="GO:0004843">
    <property type="term" value="F:cysteine-type deubiquitinase activity"/>
    <property type="evidence" value="ECO:0007669"/>
    <property type="project" value="UniProtKB-EC"/>
</dbReference>
<comment type="catalytic activity">
    <reaction evidence="1 8">
        <text>Thiol-dependent hydrolysis of ester, thioester, amide, peptide and isopeptide bonds formed by the C-terminal Gly of ubiquitin (a 76-residue protein attached to proteins as an intracellular targeting signal).</text>
        <dbReference type="EC" id="3.4.19.12"/>
    </reaction>
</comment>
<evidence type="ECO:0000256" key="3">
    <source>
        <dbReference type="ARBA" id="ARBA00022670"/>
    </source>
</evidence>
<keyword evidence="11" id="KW-1185">Reference proteome</keyword>
<dbReference type="PRINTS" id="PR00707">
    <property type="entry name" value="UBCTHYDRLASE"/>
</dbReference>
<dbReference type="PANTHER" id="PTHR10589">
    <property type="entry name" value="UBIQUITIN CARBOXYL-TERMINAL HYDROLASE"/>
    <property type="match status" value="1"/>
</dbReference>
<name>A0AAD4CTM9_ASPNN</name>
<evidence type="ECO:0000256" key="6">
    <source>
        <dbReference type="ARBA" id="ARBA00022807"/>
    </source>
</evidence>
<evidence type="ECO:0000256" key="2">
    <source>
        <dbReference type="ARBA" id="ARBA00009326"/>
    </source>
</evidence>
<dbReference type="PANTHER" id="PTHR10589:SF17">
    <property type="entry name" value="UBIQUITIN CARBOXYL-TERMINAL HYDROLASE"/>
    <property type="match status" value="1"/>
</dbReference>